<reference evidence="4 5" key="1">
    <citation type="journal article" date="2015" name="Nature">
        <title>rRNA introns, odd ribosomes, and small enigmatic genomes across a large radiation of phyla.</title>
        <authorList>
            <person name="Brown C.T."/>
            <person name="Hug L.A."/>
            <person name="Thomas B.C."/>
            <person name="Sharon I."/>
            <person name="Castelle C.J."/>
            <person name="Singh A."/>
            <person name="Wilkins M.J."/>
            <person name="Williams K.H."/>
            <person name="Banfield J.F."/>
        </authorList>
    </citation>
    <scope>NUCLEOTIDE SEQUENCE [LARGE SCALE GENOMIC DNA]</scope>
</reference>
<evidence type="ECO:0000313" key="5">
    <source>
        <dbReference type="Proteomes" id="UP000033999"/>
    </source>
</evidence>
<dbReference type="GO" id="GO:0003723">
    <property type="term" value="F:RNA binding"/>
    <property type="evidence" value="ECO:0007669"/>
    <property type="project" value="InterPro"/>
</dbReference>
<dbReference type="AlphaFoldDB" id="A0A0G1MDF7"/>
<dbReference type="SUPFAM" id="SSF55120">
    <property type="entry name" value="Pseudouridine synthase"/>
    <property type="match status" value="1"/>
</dbReference>
<proteinExistence type="inferred from homology"/>
<dbReference type="PATRIC" id="fig|1619041.3.peg.879"/>
<dbReference type="GO" id="GO:0009982">
    <property type="term" value="F:pseudouridine synthase activity"/>
    <property type="evidence" value="ECO:0007669"/>
    <property type="project" value="InterPro"/>
</dbReference>
<keyword evidence="2" id="KW-0413">Isomerase</keyword>
<dbReference type="PANTHER" id="PTHR21600:SF83">
    <property type="entry name" value="PSEUDOURIDYLATE SYNTHASE RPUSD4, MITOCHONDRIAL"/>
    <property type="match status" value="1"/>
</dbReference>
<name>A0A0G1MDF7_9BACT</name>
<dbReference type="Gene3D" id="3.30.2350.10">
    <property type="entry name" value="Pseudouridine synthase"/>
    <property type="match status" value="1"/>
</dbReference>
<evidence type="ECO:0000256" key="2">
    <source>
        <dbReference type="ARBA" id="ARBA00023235"/>
    </source>
</evidence>
<evidence type="ECO:0000256" key="1">
    <source>
        <dbReference type="ARBA" id="ARBA00010876"/>
    </source>
</evidence>
<comment type="similarity">
    <text evidence="1">Belongs to the pseudouridine synthase RluA family.</text>
</comment>
<feature type="domain" description="Pseudouridine synthase RsuA/RluA-like" evidence="3">
    <location>
        <begin position="11"/>
        <end position="166"/>
    </location>
</feature>
<dbReference type="GO" id="GO:0001522">
    <property type="term" value="P:pseudouridine synthesis"/>
    <property type="evidence" value="ECO:0007669"/>
    <property type="project" value="InterPro"/>
</dbReference>
<dbReference type="Pfam" id="PF00849">
    <property type="entry name" value="PseudoU_synth_2"/>
    <property type="match status" value="1"/>
</dbReference>
<gene>
    <name evidence="4" type="ORF">UX10_C0035G0012</name>
</gene>
<sequence length="223" mass="24902">MKLQILYEDNHLIAVYKPAGVLIQGDETGDHSLMDDVKEFIKERDQKPGNVFLGLIHRLDQPVQGIVLFAKTSKGASRLAEQFREHKVRKIYHAVVEGVPPEIKGKVVSFLSKDRVRNKTSVHKKEQEGSKRAELSYKMLQSDGKRSLVAIYPITGRPHQIRAQLAELGCPIVGDLKYGARAPLPDKSVALAATGLTFHLATKDEEKTLEVDIPSAWKNFIEA</sequence>
<dbReference type="PANTHER" id="PTHR21600">
    <property type="entry name" value="MITOCHONDRIAL RNA PSEUDOURIDINE SYNTHASE"/>
    <property type="match status" value="1"/>
</dbReference>
<evidence type="ECO:0000259" key="3">
    <source>
        <dbReference type="Pfam" id="PF00849"/>
    </source>
</evidence>
<accession>A0A0G1MDF7</accession>
<dbReference type="GO" id="GO:0006396">
    <property type="term" value="P:RNA processing"/>
    <property type="evidence" value="ECO:0007669"/>
    <property type="project" value="UniProtKB-ARBA"/>
</dbReference>
<dbReference type="InterPro" id="IPR006145">
    <property type="entry name" value="PsdUridine_synth_RsuA/RluA"/>
</dbReference>
<dbReference type="Proteomes" id="UP000033999">
    <property type="component" value="Unassembled WGS sequence"/>
</dbReference>
<protein>
    <submittedName>
        <fullName evidence="4">Pseudouridine synthase</fullName>
    </submittedName>
</protein>
<organism evidence="4 5">
    <name type="scientific">Candidatus Magasanikbacteria bacterium GW2011_GWA2_45_39</name>
    <dbReference type="NCBI Taxonomy" id="1619041"/>
    <lineage>
        <taxon>Bacteria</taxon>
        <taxon>Candidatus Magasanikiibacteriota</taxon>
    </lineage>
</organism>
<dbReference type="CDD" id="cd02869">
    <property type="entry name" value="PseudoU_synth_RluA_like"/>
    <property type="match status" value="1"/>
</dbReference>
<dbReference type="EMBL" id="LCKX01000035">
    <property type="protein sequence ID" value="KKU06341.1"/>
    <property type="molecule type" value="Genomic_DNA"/>
</dbReference>
<evidence type="ECO:0000313" key="4">
    <source>
        <dbReference type="EMBL" id="KKU06341.1"/>
    </source>
</evidence>
<dbReference type="InterPro" id="IPR020103">
    <property type="entry name" value="PsdUridine_synth_cat_dom_sf"/>
</dbReference>
<dbReference type="InterPro" id="IPR050188">
    <property type="entry name" value="RluA_PseudoU_synthase"/>
</dbReference>
<comment type="caution">
    <text evidence="4">The sequence shown here is derived from an EMBL/GenBank/DDBJ whole genome shotgun (WGS) entry which is preliminary data.</text>
</comment>
<dbReference type="GO" id="GO:0140098">
    <property type="term" value="F:catalytic activity, acting on RNA"/>
    <property type="evidence" value="ECO:0007669"/>
    <property type="project" value="UniProtKB-ARBA"/>
</dbReference>